<reference evidence="3" key="1">
    <citation type="journal article" date="2021" name="PeerJ">
        <title>Extensive microbial diversity within the chicken gut microbiome revealed by metagenomics and culture.</title>
        <authorList>
            <person name="Gilroy R."/>
            <person name="Ravi A."/>
            <person name="Getino M."/>
            <person name="Pursley I."/>
            <person name="Horton D.L."/>
            <person name="Alikhan N.F."/>
            <person name="Baker D."/>
            <person name="Gharbi K."/>
            <person name="Hall N."/>
            <person name="Watson M."/>
            <person name="Adriaenssens E.M."/>
            <person name="Foster-Nyarko E."/>
            <person name="Jarju S."/>
            <person name="Secka A."/>
            <person name="Antonio M."/>
            <person name="Oren A."/>
            <person name="Chaudhuri R.R."/>
            <person name="La Ragione R."/>
            <person name="Hildebrand F."/>
            <person name="Pallen M.J."/>
        </authorList>
    </citation>
    <scope>NUCLEOTIDE SEQUENCE</scope>
    <source>
        <strain evidence="3">CHK186-16707</strain>
    </source>
</reference>
<dbReference type="PANTHER" id="PTHR30486">
    <property type="entry name" value="TWITCHING MOTILITY PROTEIN PILT"/>
    <property type="match status" value="1"/>
</dbReference>
<comment type="similarity">
    <text evidence="1">Belongs to the GSP E family.</text>
</comment>
<evidence type="ECO:0000259" key="2">
    <source>
        <dbReference type="Pfam" id="PF00437"/>
    </source>
</evidence>
<name>A0A9D2HG40_9BACT</name>
<dbReference type="SUPFAM" id="SSF52540">
    <property type="entry name" value="P-loop containing nucleoside triphosphate hydrolases"/>
    <property type="match status" value="1"/>
</dbReference>
<accession>A0A9D2HG40</accession>
<reference evidence="3" key="2">
    <citation type="submission" date="2021-04" db="EMBL/GenBank/DDBJ databases">
        <authorList>
            <person name="Gilroy R."/>
        </authorList>
    </citation>
    <scope>NUCLEOTIDE SEQUENCE</scope>
    <source>
        <strain evidence="3">CHK186-16707</strain>
    </source>
</reference>
<dbReference type="InterPro" id="IPR001482">
    <property type="entry name" value="T2SS/T4SS_dom"/>
</dbReference>
<proteinExistence type="inferred from homology"/>
<comment type="caution">
    <text evidence="3">The sequence shown here is derived from an EMBL/GenBank/DDBJ whole genome shotgun (WGS) entry which is preliminary data.</text>
</comment>
<protein>
    <submittedName>
        <fullName evidence="3">Type IV pilus twitching motility protein PilT</fullName>
    </submittedName>
</protein>
<gene>
    <name evidence="3" type="ORF">H9962_08445</name>
</gene>
<feature type="domain" description="Bacterial type II secretion system protein E" evidence="2">
    <location>
        <begin position="113"/>
        <end position="233"/>
    </location>
</feature>
<evidence type="ECO:0000313" key="3">
    <source>
        <dbReference type="EMBL" id="HJA09200.1"/>
    </source>
</evidence>
<dbReference type="InterPro" id="IPR050921">
    <property type="entry name" value="T4SS_GSP_E_ATPase"/>
</dbReference>
<dbReference type="Proteomes" id="UP000824225">
    <property type="component" value="Unassembled WGS sequence"/>
</dbReference>
<dbReference type="PANTHER" id="PTHR30486:SF6">
    <property type="entry name" value="TYPE IV PILUS RETRACTATION ATPASE PILT"/>
    <property type="match status" value="1"/>
</dbReference>
<dbReference type="Pfam" id="PF00437">
    <property type="entry name" value="T2SSE"/>
    <property type="match status" value="1"/>
</dbReference>
<evidence type="ECO:0000256" key="1">
    <source>
        <dbReference type="ARBA" id="ARBA00006611"/>
    </source>
</evidence>
<dbReference type="Gene3D" id="3.40.50.300">
    <property type="entry name" value="P-loop containing nucleotide triphosphate hydrolases"/>
    <property type="match status" value="1"/>
</dbReference>
<dbReference type="GO" id="GO:0016887">
    <property type="term" value="F:ATP hydrolysis activity"/>
    <property type="evidence" value="ECO:0007669"/>
    <property type="project" value="InterPro"/>
</dbReference>
<evidence type="ECO:0000313" key="4">
    <source>
        <dbReference type="Proteomes" id="UP000824225"/>
    </source>
</evidence>
<dbReference type="InterPro" id="IPR027417">
    <property type="entry name" value="P-loop_NTPase"/>
</dbReference>
<organism evidence="3 4">
    <name type="scientific">Candidatus Mailhella merdigallinarum</name>
    <dbReference type="NCBI Taxonomy" id="2838658"/>
    <lineage>
        <taxon>Bacteria</taxon>
        <taxon>Pseudomonadati</taxon>
        <taxon>Thermodesulfobacteriota</taxon>
        <taxon>Desulfovibrionia</taxon>
        <taxon>Desulfovibrionales</taxon>
        <taxon>Desulfovibrionaceae</taxon>
        <taxon>Mailhella</taxon>
    </lineage>
</organism>
<dbReference type="EMBL" id="DXAN01000026">
    <property type="protein sequence ID" value="HJA09200.1"/>
    <property type="molecule type" value="Genomic_DNA"/>
</dbReference>
<dbReference type="AlphaFoldDB" id="A0A9D2HG40"/>
<sequence>MLADYDFSDLLLFPGNWRLKGCPGTDQKLVAVPAECREEVAAMLHALPLEFVKKRVNPSPGEEEAEPGNLDGAARSRSIRYCHNGVQYRVAATQDVTGEFTFFLRRLPAAVPGLAELGLPDHLVDWLVEPEKLQGLVLITGAQASGKTTTAGALVAARLARWGGHGLTLECPAELPLGGTWGEYGFCIQTEITSEHELARQIECAHRFSSPNVILIGEIRTKYAAVEALRIAQGSSKQVVITTAFGLDLLTALGSLLKGARELDGDSAAQHLANCLLCVIHQDLQSMEGHRVLRVPQFLLAPFDKNGDAIRAKIRDGRLLALQDDMREQNNRIAFPSFSGDGR</sequence>